<dbReference type="InterPro" id="IPR001509">
    <property type="entry name" value="Epimerase_deHydtase"/>
</dbReference>
<dbReference type="STRING" id="1407055.NITUZ_60015"/>
<protein>
    <submittedName>
        <fullName evidence="3">NAD-dependent epimerase/dehydratase</fullName>
    </submittedName>
</protein>
<dbReference type="PANTHER" id="PTHR43000">
    <property type="entry name" value="DTDP-D-GLUCOSE 4,6-DEHYDRATASE-RELATED"/>
    <property type="match status" value="1"/>
</dbReference>
<evidence type="ECO:0000259" key="2">
    <source>
        <dbReference type="Pfam" id="PF01370"/>
    </source>
</evidence>
<dbReference type="AlphaFoldDB" id="V6AVF8"/>
<gene>
    <name evidence="3" type="ORF">NITUZ_60015</name>
</gene>
<comment type="similarity">
    <text evidence="1">Belongs to the NAD(P)-dependent epimerase/dehydratase family.</text>
</comment>
<dbReference type="InterPro" id="IPR036291">
    <property type="entry name" value="NAD(P)-bd_dom_sf"/>
</dbReference>
<keyword evidence="4" id="KW-1185">Reference proteome</keyword>
<reference evidence="3 4" key="1">
    <citation type="journal article" date="2013" name="PLoS ONE">
        <title>Enrichment and Genome Sequence of the Group I.1a Ammonia-Oxidizing Archaeon ?Ca. Nitrosotenuis uzonensis? Representing a Clade Globally.</title>
        <authorList>
            <person name="Lebedeva E.V."/>
            <person name="Hatzenpichler R."/>
            <person name="Pelletier E."/>
            <person name="Schuster N."/>
            <person name="Hauzmayer S."/>
            <person name="Bulaev A."/>
            <person name="Grigor'eva N.V."/>
            <person name="Galushko A."/>
            <person name="Schmid M."/>
            <person name="Palatinszky M."/>
            <person name="Le Paslier D."/>
            <person name="Daims H."/>
            <person name="Wagner M."/>
        </authorList>
    </citation>
    <scope>NUCLEOTIDE SEQUENCE [LARGE SCALE GENOMIC DNA]</scope>
    <source>
        <strain evidence="3 4">N4</strain>
    </source>
</reference>
<dbReference type="EMBL" id="CBTY010000011">
    <property type="protein sequence ID" value="CDI06488.1"/>
    <property type="molecule type" value="Genomic_DNA"/>
</dbReference>
<proteinExistence type="inferred from homology"/>
<dbReference type="PRINTS" id="PR01713">
    <property type="entry name" value="NUCEPIMERASE"/>
</dbReference>
<name>V6AVF8_9ARCH</name>
<dbReference type="Gene3D" id="3.90.25.10">
    <property type="entry name" value="UDP-galactose 4-epimerase, domain 1"/>
    <property type="match status" value="1"/>
</dbReference>
<dbReference type="PROSITE" id="PS51257">
    <property type="entry name" value="PROKAR_LIPOPROTEIN"/>
    <property type="match status" value="1"/>
</dbReference>
<dbReference type="Gene3D" id="3.40.50.720">
    <property type="entry name" value="NAD(P)-binding Rossmann-like Domain"/>
    <property type="match status" value="1"/>
</dbReference>
<evidence type="ECO:0000313" key="4">
    <source>
        <dbReference type="Proteomes" id="UP000018159"/>
    </source>
</evidence>
<accession>V6AVF8</accession>
<evidence type="ECO:0000313" key="3">
    <source>
        <dbReference type="EMBL" id="CDI06488.1"/>
    </source>
</evidence>
<organism evidence="3 4">
    <name type="scientific">Candidatus Nitrosotenuis uzonensis</name>
    <dbReference type="NCBI Taxonomy" id="1407055"/>
    <lineage>
        <taxon>Archaea</taxon>
        <taxon>Nitrososphaerota</taxon>
        <taxon>Candidatus Nitrosotenuis</taxon>
    </lineage>
</organism>
<sequence length="325" mass="36699">MSQKRSNLSSIRGSTVLVTGGNGAVGCNLVRRLLELSCNIVVLDDFSQSKKGNLPLDKNIKIIRGDIADEKTLNKTFATRYDYIFHLAARFANEMSVLNPIEDLRVNIQGTLQLLLHAAKQKTTRFLYSSSSSLYGPQKENVFTETLRPNPSTPYAVSKLAAEYYCSAIKKTCGIDYTIVRLSNSYGPFDPPGKFRNVIPNFFMSAMHNKHLTITGTGRETRDFTFVGDTVQGILLAITEPKAKNETFNLGTGKETSILSIAKLIMRITDSKSKIVFKPMRSFDHIKRRRMDIRKANKILGYRPTTSIQDGLKMTYEWFQKQHYD</sequence>
<dbReference type="Proteomes" id="UP000018159">
    <property type="component" value="Unassembled WGS sequence"/>
</dbReference>
<dbReference type="OrthoDB" id="4907at2157"/>
<dbReference type="RefSeq" id="WP_177309488.1">
    <property type="nucleotide sequence ID" value="NZ_CBTY010000011.1"/>
</dbReference>
<dbReference type="SUPFAM" id="SSF51735">
    <property type="entry name" value="NAD(P)-binding Rossmann-fold domains"/>
    <property type="match status" value="1"/>
</dbReference>
<feature type="domain" description="NAD-dependent epimerase/dehydratase" evidence="2">
    <location>
        <begin position="16"/>
        <end position="251"/>
    </location>
</feature>
<dbReference type="Pfam" id="PF01370">
    <property type="entry name" value="Epimerase"/>
    <property type="match status" value="1"/>
</dbReference>
<comment type="caution">
    <text evidence="3">The sequence shown here is derived from an EMBL/GenBank/DDBJ whole genome shotgun (WGS) entry which is preliminary data.</text>
</comment>
<evidence type="ECO:0000256" key="1">
    <source>
        <dbReference type="ARBA" id="ARBA00007637"/>
    </source>
</evidence>